<keyword evidence="9 12" id="KW-0472">Membrane</keyword>
<dbReference type="PANTHER" id="PTHR47982:SF55">
    <property type="entry name" value="PROTEIN KINASE DOMAIN-CONTAINING PROTEIN"/>
    <property type="match status" value="1"/>
</dbReference>
<dbReference type="InterPro" id="IPR008271">
    <property type="entry name" value="Ser/Thr_kinase_AS"/>
</dbReference>
<feature type="domain" description="Protein kinase" evidence="13">
    <location>
        <begin position="108"/>
        <end position="386"/>
    </location>
</feature>
<feature type="transmembrane region" description="Helical" evidence="12">
    <location>
        <begin position="17"/>
        <end position="35"/>
    </location>
</feature>
<evidence type="ECO:0000256" key="11">
    <source>
        <dbReference type="ARBA" id="ARBA00048679"/>
    </source>
</evidence>
<dbReference type="Gene3D" id="1.10.510.10">
    <property type="entry name" value="Transferase(Phosphotransferase) domain 1"/>
    <property type="match status" value="1"/>
</dbReference>
<evidence type="ECO:0000256" key="4">
    <source>
        <dbReference type="ARBA" id="ARBA00022679"/>
    </source>
</evidence>
<evidence type="ECO:0000259" key="13">
    <source>
        <dbReference type="PROSITE" id="PS50011"/>
    </source>
</evidence>
<evidence type="ECO:0000256" key="7">
    <source>
        <dbReference type="ARBA" id="ARBA00022840"/>
    </source>
</evidence>
<accession>A0A7J7NSZ0</accession>
<gene>
    <name evidence="14" type="ORF">GIB67_038746</name>
</gene>
<keyword evidence="6" id="KW-0547">Nucleotide-binding</keyword>
<comment type="subcellular location">
    <subcellularLocation>
        <location evidence="1">Cell membrane</location>
        <topology evidence="1">Single-pass membrane protein</topology>
    </subcellularLocation>
</comment>
<organism evidence="14 15">
    <name type="scientific">Kingdonia uniflora</name>
    <dbReference type="NCBI Taxonomy" id="39325"/>
    <lineage>
        <taxon>Eukaryota</taxon>
        <taxon>Viridiplantae</taxon>
        <taxon>Streptophyta</taxon>
        <taxon>Embryophyta</taxon>
        <taxon>Tracheophyta</taxon>
        <taxon>Spermatophyta</taxon>
        <taxon>Magnoliopsida</taxon>
        <taxon>Ranunculales</taxon>
        <taxon>Circaeasteraceae</taxon>
        <taxon>Kingdonia</taxon>
    </lineage>
</organism>
<dbReference type="OrthoDB" id="4062651at2759"/>
<dbReference type="SMART" id="SM00220">
    <property type="entry name" value="S_TKc"/>
    <property type="match status" value="1"/>
</dbReference>
<comment type="catalytic activity">
    <reaction evidence="10">
        <text>L-threonyl-[protein] + ATP = O-phospho-L-threonyl-[protein] + ADP + H(+)</text>
        <dbReference type="Rhea" id="RHEA:46608"/>
        <dbReference type="Rhea" id="RHEA-COMP:11060"/>
        <dbReference type="Rhea" id="RHEA-COMP:11605"/>
        <dbReference type="ChEBI" id="CHEBI:15378"/>
        <dbReference type="ChEBI" id="CHEBI:30013"/>
        <dbReference type="ChEBI" id="CHEBI:30616"/>
        <dbReference type="ChEBI" id="CHEBI:61977"/>
        <dbReference type="ChEBI" id="CHEBI:456216"/>
        <dbReference type="EC" id="2.7.11.1"/>
    </reaction>
</comment>
<dbReference type="PROSITE" id="PS00108">
    <property type="entry name" value="PROTEIN_KINASE_ST"/>
    <property type="match status" value="1"/>
</dbReference>
<dbReference type="GO" id="GO:0005524">
    <property type="term" value="F:ATP binding"/>
    <property type="evidence" value="ECO:0007669"/>
    <property type="project" value="UniProtKB-KW"/>
</dbReference>
<evidence type="ECO:0000256" key="3">
    <source>
        <dbReference type="ARBA" id="ARBA00022527"/>
    </source>
</evidence>
<sequence>MSMLETQGSSPPTSSQGSLWILVALLALIFLIFIWNKRYFFNLDCYCRHCTCCISKEYSGGKKKGKLQARNNTKGGGTTHEKPGHIGINICGENTRTFALEEVKFATKDFGIRIGVGATSYVYLAVFGDGRLGAVKRVMVDRGGSRKMFLHEASVLMRISHPNLVGLMGICFERGEQLLLLEYVPNKSLFDRMHTHRGQSSGILSWSKRLNIALDIAHALDYLHSHADPPIIHRDVKSSNILLTETDHAKLGDFGFCKLGNNGHVQGRSPVKGSYGYTDTNYLRTGQVCYKLDIYSFGVLLLELITGLKALIGSATLAEWTEKPRKNETLGVYYGMLDPKLNGDANADQLQTLMEIANMCLLENSESRPTMSQIINRLVYCMEPQLQPELPV</sequence>
<keyword evidence="3" id="KW-0723">Serine/threonine-protein kinase</keyword>
<evidence type="ECO:0000256" key="8">
    <source>
        <dbReference type="ARBA" id="ARBA00022989"/>
    </source>
</evidence>
<evidence type="ECO:0000313" key="14">
    <source>
        <dbReference type="EMBL" id="KAF6170213.1"/>
    </source>
</evidence>
<keyword evidence="4" id="KW-0808">Transferase</keyword>
<dbReference type="Pfam" id="PF00069">
    <property type="entry name" value="Pkinase"/>
    <property type="match status" value="1"/>
</dbReference>
<keyword evidence="8 12" id="KW-1133">Transmembrane helix</keyword>
<evidence type="ECO:0000256" key="9">
    <source>
        <dbReference type="ARBA" id="ARBA00023136"/>
    </source>
</evidence>
<dbReference type="InterPro" id="IPR011009">
    <property type="entry name" value="Kinase-like_dom_sf"/>
</dbReference>
<evidence type="ECO:0000256" key="1">
    <source>
        <dbReference type="ARBA" id="ARBA00004162"/>
    </source>
</evidence>
<keyword evidence="7" id="KW-0067">ATP-binding</keyword>
<comment type="catalytic activity">
    <reaction evidence="11">
        <text>L-seryl-[protein] + ATP = O-phospho-L-seryl-[protein] + ADP + H(+)</text>
        <dbReference type="Rhea" id="RHEA:17989"/>
        <dbReference type="Rhea" id="RHEA-COMP:9863"/>
        <dbReference type="Rhea" id="RHEA-COMP:11604"/>
        <dbReference type="ChEBI" id="CHEBI:15378"/>
        <dbReference type="ChEBI" id="CHEBI:29999"/>
        <dbReference type="ChEBI" id="CHEBI:30616"/>
        <dbReference type="ChEBI" id="CHEBI:83421"/>
        <dbReference type="ChEBI" id="CHEBI:456216"/>
        <dbReference type="EC" id="2.7.11.1"/>
    </reaction>
</comment>
<keyword evidence="5 12" id="KW-0812">Transmembrane</keyword>
<dbReference type="SUPFAM" id="SSF56112">
    <property type="entry name" value="Protein kinase-like (PK-like)"/>
    <property type="match status" value="1"/>
</dbReference>
<reference evidence="14 15" key="1">
    <citation type="journal article" date="2020" name="IScience">
        <title>Genome Sequencing of the Endangered Kingdonia uniflora (Circaeasteraceae, Ranunculales) Reveals Potential Mechanisms of Evolutionary Specialization.</title>
        <authorList>
            <person name="Sun Y."/>
            <person name="Deng T."/>
            <person name="Zhang A."/>
            <person name="Moore M.J."/>
            <person name="Landis J.B."/>
            <person name="Lin N."/>
            <person name="Zhang H."/>
            <person name="Zhang X."/>
            <person name="Huang J."/>
            <person name="Zhang X."/>
            <person name="Sun H."/>
            <person name="Wang H."/>
        </authorList>
    </citation>
    <scope>NUCLEOTIDE SEQUENCE [LARGE SCALE GENOMIC DNA]</scope>
    <source>
        <strain evidence="14">TB1705</strain>
        <tissue evidence="14">Leaf</tissue>
    </source>
</reference>
<dbReference type="AlphaFoldDB" id="A0A7J7NSZ0"/>
<dbReference type="Proteomes" id="UP000541444">
    <property type="component" value="Unassembled WGS sequence"/>
</dbReference>
<evidence type="ECO:0000256" key="6">
    <source>
        <dbReference type="ARBA" id="ARBA00022741"/>
    </source>
</evidence>
<evidence type="ECO:0000256" key="12">
    <source>
        <dbReference type="SAM" id="Phobius"/>
    </source>
</evidence>
<evidence type="ECO:0000256" key="2">
    <source>
        <dbReference type="ARBA" id="ARBA00012513"/>
    </source>
</evidence>
<dbReference type="GO" id="GO:0004674">
    <property type="term" value="F:protein serine/threonine kinase activity"/>
    <property type="evidence" value="ECO:0007669"/>
    <property type="project" value="UniProtKB-KW"/>
</dbReference>
<dbReference type="PANTHER" id="PTHR47982">
    <property type="entry name" value="PROLINE-RICH RECEPTOR-LIKE PROTEIN KINASE PERK4"/>
    <property type="match status" value="1"/>
</dbReference>
<evidence type="ECO:0000256" key="5">
    <source>
        <dbReference type="ARBA" id="ARBA00022692"/>
    </source>
</evidence>
<protein>
    <recommendedName>
        <fullName evidence="2">non-specific serine/threonine protein kinase</fullName>
        <ecNumber evidence="2">2.7.11.1</ecNumber>
    </recommendedName>
</protein>
<dbReference type="InterPro" id="IPR047117">
    <property type="entry name" value="PERK1-13-like"/>
</dbReference>
<name>A0A7J7NSZ0_9MAGN</name>
<dbReference type="GO" id="GO:0005886">
    <property type="term" value="C:plasma membrane"/>
    <property type="evidence" value="ECO:0007669"/>
    <property type="project" value="UniProtKB-SubCell"/>
</dbReference>
<comment type="caution">
    <text evidence="14">The sequence shown here is derived from an EMBL/GenBank/DDBJ whole genome shotgun (WGS) entry which is preliminary data.</text>
</comment>
<dbReference type="EC" id="2.7.11.1" evidence="2"/>
<dbReference type="Gene3D" id="3.30.200.20">
    <property type="entry name" value="Phosphorylase Kinase, domain 1"/>
    <property type="match status" value="1"/>
</dbReference>
<evidence type="ECO:0000313" key="15">
    <source>
        <dbReference type="Proteomes" id="UP000541444"/>
    </source>
</evidence>
<dbReference type="EMBL" id="JACGCM010000601">
    <property type="protein sequence ID" value="KAF6170213.1"/>
    <property type="molecule type" value="Genomic_DNA"/>
</dbReference>
<evidence type="ECO:0000256" key="10">
    <source>
        <dbReference type="ARBA" id="ARBA00047899"/>
    </source>
</evidence>
<keyword evidence="15" id="KW-1185">Reference proteome</keyword>
<dbReference type="InterPro" id="IPR000719">
    <property type="entry name" value="Prot_kinase_dom"/>
</dbReference>
<dbReference type="PROSITE" id="PS50011">
    <property type="entry name" value="PROTEIN_KINASE_DOM"/>
    <property type="match status" value="1"/>
</dbReference>
<proteinExistence type="predicted"/>
<keyword evidence="3" id="KW-0418">Kinase</keyword>